<evidence type="ECO:0000313" key="2">
    <source>
        <dbReference type="EMBL" id="GAA3597524.1"/>
    </source>
</evidence>
<dbReference type="Proteomes" id="UP001501074">
    <property type="component" value="Unassembled WGS sequence"/>
</dbReference>
<proteinExistence type="predicted"/>
<protein>
    <recommendedName>
        <fullName evidence="1">HTH marR-type domain-containing protein</fullName>
    </recommendedName>
</protein>
<dbReference type="InterPro" id="IPR000835">
    <property type="entry name" value="HTH_MarR-typ"/>
</dbReference>
<dbReference type="PROSITE" id="PS50995">
    <property type="entry name" value="HTH_MARR_2"/>
    <property type="match status" value="1"/>
</dbReference>
<organism evidence="2 3">
    <name type="scientific">Kineosporia mesophila</name>
    <dbReference type="NCBI Taxonomy" id="566012"/>
    <lineage>
        <taxon>Bacteria</taxon>
        <taxon>Bacillati</taxon>
        <taxon>Actinomycetota</taxon>
        <taxon>Actinomycetes</taxon>
        <taxon>Kineosporiales</taxon>
        <taxon>Kineosporiaceae</taxon>
        <taxon>Kineosporia</taxon>
    </lineage>
</organism>
<gene>
    <name evidence="2" type="ORF">GCM10022223_10840</name>
</gene>
<feature type="domain" description="HTH marR-type" evidence="1">
    <location>
        <begin position="1"/>
        <end position="123"/>
    </location>
</feature>
<dbReference type="PANTHER" id="PTHR33164:SF107">
    <property type="entry name" value="TRANSCRIPTIONAL REGULATORY PROTEIN"/>
    <property type="match status" value="1"/>
</dbReference>
<reference evidence="3" key="1">
    <citation type="journal article" date="2019" name="Int. J. Syst. Evol. Microbiol.">
        <title>The Global Catalogue of Microorganisms (GCM) 10K type strain sequencing project: providing services to taxonomists for standard genome sequencing and annotation.</title>
        <authorList>
            <consortium name="The Broad Institute Genomics Platform"/>
            <consortium name="The Broad Institute Genome Sequencing Center for Infectious Disease"/>
            <person name="Wu L."/>
            <person name="Ma J."/>
        </authorList>
    </citation>
    <scope>NUCLEOTIDE SEQUENCE [LARGE SCALE GENOMIC DNA]</scope>
    <source>
        <strain evidence="3">JCM 16902</strain>
    </source>
</reference>
<accession>A0ABP6Z427</accession>
<dbReference type="PANTHER" id="PTHR33164">
    <property type="entry name" value="TRANSCRIPTIONAL REGULATOR, MARR FAMILY"/>
    <property type="match status" value="1"/>
</dbReference>
<dbReference type="EMBL" id="BAAAZO010000002">
    <property type="protein sequence ID" value="GAA3597524.1"/>
    <property type="molecule type" value="Genomic_DNA"/>
</dbReference>
<comment type="caution">
    <text evidence="2">The sequence shown here is derived from an EMBL/GenBank/DDBJ whole genome shotgun (WGS) entry which is preliminary data.</text>
</comment>
<dbReference type="Pfam" id="PF12802">
    <property type="entry name" value="MarR_2"/>
    <property type="match status" value="1"/>
</dbReference>
<name>A0ABP6Z427_9ACTN</name>
<keyword evidence="3" id="KW-1185">Reference proteome</keyword>
<dbReference type="InterPro" id="IPR039422">
    <property type="entry name" value="MarR/SlyA-like"/>
</dbReference>
<evidence type="ECO:0000259" key="1">
    <source>
        <dbReference type="PROSITE" id="PS50995"/>
    </source>
</evidence>
<dbReference type="InterPro" id="IPR036388">
    <property type="entry name" value="WH-like_DNA-bd_sf"/>
</dbReference>
<dbReference type="SUPFAM" id="SSF46785">
    <property type="entry name" value="Winged helix' DNA-binding domain"/>
    <property type="match status" value="1"/>
</dbReference>
<dbReference type="Gene3D" id="1.10.10.10">
    <property type="entry name" value="Winged helix-like DNA-binding domain superfamily/Winged helix DNA-binding domain"/>
    <property type="match status" value="1"/>
</dbReference>
<dbReference type="SMART" id="SM00347">
    <property type="entry name" value="HTH_MARR"/>
    <property type="match status" value="1"/>
</dbReference>
<evidence type="ECO:0000313" key="3">
    <source>
        <dbReference type="Proteomes" id="UP001501074"/>
    </source>
</evidence>
<sequence length="137" mass="14993">MLGEERQRPVAQVAALHDLTPVQARLLSLLLDGPRGMADLTQALRVEKAALTGLMDRVERRDLARRTAVPGNRRSLQVTLTDLGRGTALAFHIEVTDEMSGLTAFLDADEEGRFLSTLTGILERNRTAPDRPSSSDC</sequence>
<dbReference type="InterPro" id="IPR036390">
    <property type="entry name" value="WH_DNA-bd_sf"/>
</dbReference>